<evidence type="ECO:0000256" key="1">
    <source>
        <dbReference type="SAM" id="MobiDB-lite"/>
    </source>
</evidence>
<feature type="region of interest" description="Disordered" evidence="1">
    <location>
        <begin position="1"/>
        <end position="64"/>
    </location>
</feature>
<feature type="compositionally biased region" description="Basic and acidic residues" evidence="1">
    <location>
        <begin position="50"/>
        <end position="64"/>
    </location>
</feature>
<accession>A0ABR2JIY9</accession>
<proteinExistence type="predicted"/>
<evidence type="ECO:0000313" key="3">
    <source>
        <dbReference type="Proteomes" id="UP001390339"/>
    </source>
</evidence>
<name>A0ABR2JIY9_9PEZI</name>
<evidence type="ECO:0000313" key="2">
    <source>
        <dbReference type="EMBL" id="KAK8877734.1"/>
    </source>
</evidence>
<gene>
    <name evidence="2" type="ORF">PGQ11_002680</name>
</gene>
<comment type="caution">
    <text evidence="2">The sequence shown here is derived from an EMBL/GenBank/DDBJ whole genome shotgun (WGS) entry which is preliminary data.</text>
</comment>
<dbReference type="Proteomes" id="UP001390339">
    <property type="component" value="Unassembled WGS sequence"/>
</dbReference>
<feature type="compositionally biased region" description="Basic and acidic residues" evidence="1">
    <location>
        <begin position="1"/>
        <end position="40"/>
    </location>
</feature>
<organism evidence="2 3">
    <name type="scientific">Apiospora arundinis</name>
    <dbReference type="NCBI Taxonomy" id="335852"/>
    <lineage>
        <taxon>Eukaryota</taxon>
        <taxon>Fungi</taxon>
        <taxon>Dikarya</taxon>
        <taxon>Ascomycota</taxon>
        <taxon>Pezizomycotina</taxon>
        <taxon>Sordariomycetes</taxon>
        <taxon>Xylariomycetidae</taxon>
        <taxon>Amphisphaeriales</taxon>
        <taxon>Apiosporaceae</taxon>
        <taxon>Apiospora</taxon>
    </lineage>
</organism>
<reference evidence="2 3" key="1">
    <citation type="journal article" date="2024" name="IMA Fungus">
        <title>Apiospora arundinis, a panoply of carbohydrate-active enzymes and secondary metabolites.</title>
        <authorList>
            <person name="Sorensen T."/>
            <person name="Petersen C."/>
            <person name="Muurmann A.T."/>
            <person name="Christiansen J.V."/>
            <person name="Brundto M.L."/>
            <person name="Overgaard C.K."/>
            <person name="Boysen A.T."/>
            <person name="Wollenberg R.D."/>
            <person name="Larsen T.O."/>
            <person name="Sorensen J.L."/>
            <person name="Nielsen K.L."/>
            <person name="Sondergaard T.E."/>
        </authorList>
    </citation>
    <scope>NUCLEOTIDE SEQUENCE [LARGE SCALE GENOMIC DNA]</scope>
    <source>
        <strain evidence="2 3">AAU 773</strain>
    </source>
</reference>
<protein>
    <submittedName>
        <fullName evidence="2">Uncharacterized protein</fullName>
    </submittedName>
</protein>
<dbReference type="EMBL" id="JAPCWZ010000002">
    <property type="protein sequence ID" value="KAK8877734.1"/>
    <property type="molecule type" value="Genomic_DNA"/>
</dbReference>
<sequence length="64" mass="7414">MRRNLDQGKHLSPQQRREAKEGQYPQQRREAKEDSGKIDSGDLDSVQLDTTHDVRDDIHPFARG</sequence>
<keyword evidence="3" id="KW-1185">Reference proteome</keyword>